<gene>
    <name evidence="4" type="ORF">GIB67_011852</name>
</gene>
<feature type="repeat" description="PPR" evidence="3">
    <location>
        <begin position="168"/>
        <end position="202"/>
    </location>
</feature>
<dbReference type="EMBL" id="JACGCM010001439">
    <property type="protein sequence ID" value="KAF6155121.1"/>
    <property type="molecule type" value="Genomic_DNA"/>
</dbReference>
<accession>A0A7J7MJS5</accession>
<feature type="repeat" description="PPR" evidence="3">
    <location>
        <begin position="273"/>
        <end position="307"/>
    </location>
</feature>
<keyword evidence="5" id="KW-1185">Reference proteome</keyword>
<dbReference type="PANTHER" id="PTHR47939">
    <property type="entry name" value="MEMBRANE-ASSOCIATED SALT-INDUCIBLE PROTEIN-LIKE"/>
    <property type="match status" value="1"/>
</dbReference>
<sequence length="388" mass="43984">MRSTSLFTRRNFSSILNPNSTTPLSTKEKSRCALSLLKSEKNPQKILDICRAAALTPESHLDRIAFTLAISNLTASNSFDTIRSFLEKLKTRPDLKTERFFNYTMLLYGKADMLENAVQTFKKMEEMGVARSVKSLNALLDSCVVAKKFDEVNRIFLDFPTAYGITPDLDTYNIVIRGFCASGSSNSVYSMLVEMKEKGVKPNVATFGNILTGFYKEEKYEEVENVLKLMTNHGVTYGVSIENIRIHSLCKLKRSNEAKMLLDGLVKKGLKPNSDTYNHLIFGFCKEGNLKEAKNLVSVMKKKWFLSRTYFTLIYYLCKGEDFDTALTLFTESMAKNWVPSFSTMKSLVDGLVKNSKSEEARGLVKIMKERFNDKADPWNEIEQGIPS</sequence>
<dbReference type="Proteomes" id="UP000541444">
    <property type="component" value="Unassembled WGS sequence"/>
</dbReference>
<evidence type="ECO:0000256" key="1">
    <source>
        <dbReference type="ARBA" id="ARBA00007626"/>
    </source>
</evidence>
<keyword evidence="2" id="KW-0677">Repeat</keyword>
<dbReference type="AlphaFoldDB" id="A0A7J7MJS5"/>
<dbReference type="Pfam" id="PF01535">
    <property type="entry name" value="PPR"/>
    <property type="match status" value="2"/>
</dbReference>
<proteinExistence type="inferred from homology"/>
<dbReference type="InterPro" id="IPR050667">
    <property type="entry name" value="PPR-containing_protein"/>
</dbReference>
<dbReference type="PANTHER" id="PTHR47939:SF9">
    <property type="entry name" value="(WILD MALAYSIAN BANANA) HYPOTHETICAL PROTEIN"/>
    <property type="match status" value="1"/>
</dbReference>
<dbReference type="OrthoDB" id="185373at2759"/>
<protein>
    <recommendedName>
        <fullName evidence="6">Pentatricopeptide repeat-containing protein</fullName>
    </recommendedName>
</protein>
<evidence type="ECO:0000256" key="2">
    <source>
        <dbReference type="ARBA" id="ARBA00022737"/>
    </source>
</evidence>
<comment type="caution">
    <text evidence="4">The sequence shown here is derived from an EMBL/GenBank/DDBJ whole genome shotgun (WGS) entry which is preliminary data.</text>
</comment>
<dbReference type="PROSITE" id="PS51375">
    <property type="entry name" value="PPR"/>
    <property type="match status" value="2"/>
</dbReference>
<reference evidence="4 5" key="1">
    <citation type="journal article" date="2020" name="IScience">
        <title>Genome Sequencing of the Endangered Kingdonia uniflora (Circaeasteraceae, Ranunculales) Reveals Potential Mechanisms of Evolutionary Specialization.</title>
        <authorList>
            <person name="Sun Y."/>
            <person name="Deng T."/>
            <person name="Zhang A."/>
            <person name="Moore M.J."/>
            <person name="Landis J.B."/>
            <person name="Lin N."/>
            <person name="Zhang H."/>
            <person name="Zhang X."/>
            <person name="Huang J."/>
            <person name="Zhang X."/>
            <person name="Sun H."/>
            <person name="Wang H."/>
        </authorList>
    </citation>
    <scope>NUCLEOTIDE SEQUENCE [LARGE SCALE GENOMIC DNA]</scope>
    <source>
        <strain evidence="4">TB1705</strain>
        <tissue evidence="4">Leaf</tissue>
    </source>
</reference>
<dbReference type="NCBIfam" id="TIGR00756">
    <property type="entry name" value="PPR"/>
    <property type="match status" value="4"/>
</dbReference>
<dbReference type="InterPro" id="IPR011990">
    <property type="entry name" value="TPR-like_helical_dom_sf"/>
</dbReference>
<dbReference type="Pfam" id="PF13041">
    <property type="entry name" value="PPR_2"/>
    <property type="match status" value="1"/>
</dbReference>
<comment type="similarity">
    <text evidence="1">Belongs to the PPR family. P subfamily.</text>
</comment>
<dbReference type="Pfam" id="PF12854">
    <property type="entry name" value="PPR_1"/>
    <property type="match status" value="1"/>
</dbReference>
<evidence type="ECO:0000313" key="5">
    <source>
        <dbReference type="Proteomes" id="UP000541444"/>
    </source>
</evidence>
<evidence type="ECO:0000313" key="4">
    <source>
        <dbReference type="EMBL" id="KAF6155121.1"/>
    </source>
</evidence>
<organism evidence="4 5">
    <name type="scientific">Kingdonia uniflora</name>
    <dbReference type="NCBI Taxonomy" id="39325"/>
    <lineage>
        <taxon>Eukaryota</taxon>
        <taxon>Viridiplantae</taxon>
        <taxon>Streptophyta</taxon>
        <taxon>Embryophyta</taxon>
        <taxon>Tracheophyta</taxon>
        <taxon>Spermatophyta</taxon>
        <taxon>Magnoliopsida</taxon>
        <taxon>Ranunculales</taxon>
        <taxon>Circaeasteraceae</taxon>
        <taxon>Kingdonia</taxon>
    </lineage>
</organism>
<dbReference type="Gene3D" id="1.25.40.10">
    <property type="entry name" value="Tetratricopeptide repeat domain"/>
    <property type="match status" value="3"/>
</dbReference>
<evidence type="ECO:0000256" key="3">
    <source>
        <dbReference type="PROSITE-ProRule" id="PRU00708"/>
    </source>
</evidence>
<dbReference type="InterPro" id="IPR002885">
    <property type="entry name" value="PPR_rpt"/>
</dbReference>
<name>A0A7J7MJS5_9MAGN</name>
<evidence type="ECO:0008006" key="6">
    <source>
        <dbReference type="Google" id="ProtNLM"/>
    </source>
</evidence>